<feature type="compositionally biased region" description="Low complexity" evidence="1">
    <location>
        <begin position="91"/>
        <end position="100"/>
    </location>
</feature>
<reference evidence="2 3" key="1">
    <citation type="journal article" date="2024" name="G3 (Bethesda)">
        <title>Genome assembly of Hibiscus sabdariffa L. provides insights into metabolisms of medicinal natural products.</title>
        <authorList>
            <person name="Kim T."/>
        </authorList>
    </citation>
    <scope>NUCLEOTIDE SEQUENCE [LARGE SCALE GENOMIC DNA]</scope>
    <source>
        <strain evidence="2">TK-2024</strain>
        <tissue evidence="2">Old leaves</tissue>
    </source>
</reference>
<dbReference type="EMBL" id="JBBPBM010000010">
    <property type="protein sequence ID" value="KAK8565181.1"/>
    <property type="molecule type" value="Genomic_DNA"/>
</dbReference>
<protein>
    <submittedName>
        <fullName evidence="2">Uncharacterized protein</fullName>
    </submittedName>
</protein>
<feature type="region of interest" description="Disordered" evidence="1">
    <location>
        <begin position="78"/>
        <end position="149"/>
    </location>
</feature>
<dbReference type="Proteomes" id="UP001472677">
    <property type="component" value="Unassembled WGS sequence"/>
</dbReference>
<gene>
    <name evidence="2" type="ORF">V6N12_058754</name>
</gene>
<organism evidence="2 3">
    <name type="scientific">Hibiscus sabdariffa</name>
    <name type="common">roselle</name>
    <dbReference type="NCBI Taxonomy" id="183260"/>
    <lineage>
        <taxon>Eukaryota</taxon>
        <taxon>Viridiplantae</taxon>
        <taxon>Streptophyta</taxon>
        <taxon>Embryophyta</taxon>
        <taxon>Tracheophyta</taxon>
        <taxon>Spermatophyta</taxon>
        <taxon>Magnoliopsida</taxon>
        <taxon>eudicotyledons</taxon>
        <taxon>Gunneridae</taxon>
        <taxon>Pentapetalae</taxon>
        <taxon>rosids</taxon>
        <taxon>malvids</taxon>
        <taxon>Malvales</taxon>
        <taxon>Malvaceae</taxon>
        <taxon>Malvoideae</taxon>
        <taxon>Hibiscus</taxon>
    </lineage>
</organism>
<sequence>MRPILLKYIFNQAGLVVQYSGNKLVENVFLQSPVVCSFSSERGFAVELKLPNKETENTTLVRPLYKFNTKSCIHLVSRHSSSTTPLPNQVSSSSQISSTSPPLQHSDPPHRHPESPDHSLPSQCVSPFSTSLPTSPPIDIAPQPPMFIA</sequence>
<name>A0ABR2ET28_9ROSI</name>
<evidence type="ECO:0000256" key="1">
    <source>
        <dbReference type="SAM" id="MobiDB-lite"/>
    </source>
</evidence>
<evidence type="ECO:0000313" key="2">
    <source>
        <dbReference type="EMBL" id="KAK8565181.1"/>
    </source>
</evidence>
<proteinExistence type="predicted"/>
<accession>A0ABR2ET28</accession>
<keyword evidence="3" id="KW-1185">Reference proteome</keyword>
<comment type="caution">
    <text evidence="2">The sequence shown here is derived from an EMBL/GenBank/DDBJ whole genome shotgun (WGS) entry which is preliminary data.</text>
</comment>
<feature type="compositionally biased region" description="Basic and acidic residues" evidence="1">
    <location>
        <begin position="107"/>
        <end position="117"/>
    </location>
</feature>
<feature type="compositionally biased region" description="Polar residues" evidence="1">
    <location>
        <begin position="78"/>
        <end position="90"/>
    </location>
</feature>
<evidence type="ECO:0000313" key="3">
    <source>
        <dbReference type="Proteomes" id="UP001472677"/>
    </source>
</evidence>